<proteinExistence type="predicted"/>
<dbReference type="EMBL" id="JAYMGO010000013">
    <property type="protein sequence ID" value="KAL1263556.1"/>
    <property type="molecule type" value="Genomic_DNA"/>
</dbReference>
<organism evidence="1 2">
    <name type="scientific">Cirrhinus molitorella</name>
    <name type="common">mud carp</name>
    <dbReference type="NCBI Taxonomy" id="172907"/>
    <lineage>
        <taxon>Eukaryota</taxon>
        <taxon>Metazoa</taxon>
        <taxon>Chordata</taxon>
        <taxon>Craniata</taxon>
        <taxon>Vertebrata</taxon>
        <taxon>Euteleostomi</taxon>
        <taxon>Actinopterygii</taxon>
        <taxon>Neopterygii</taxon>
        <taxon>Teleostei</taxon>
        <taxon>Ostariophysi</taxon>
        <taxon>Cypriniformes</taxon>
        <taxon>Cyprinidae</taxon>
        <taxon>Labeoninae</taxon>
        <taxon>Labeonini</taxon>
        <taxon>Cirrhinus</taxon>
    </lineage>
</organism>
<protein>
    <submittedName>
        <fullName evidence="1">Uncharacterized protein</fullName>
    </submittedName>
</protein>
<evidence type="ECO:0000313" key="1">
    <source>
        <dbReference type="EMBL" id="KAL1263556.1"/>
    </source>
</evidence>
<sequence>MPLMIPAGLYEALFKVPLYGPQPSGSSPIPDSDLFINEKTLILQRWAKHFQSILNRSSSINDEAIIQLSTGKAPGSDAIPLEVYKAGGAVLGDKLKQMFQSFWYQGSIPQELKDASIVHLYKRKGNRQV</sequence>
<gene>
    <name evidence="1" type="ORF">QQF64_006295</name>
</gene>
<dbReference type="Proteomes" id="UP001558613">
    <property type="component" value="Unassembled WGS sequence"/>
</dbReference>
<evidence type="ECO:0000313" key="2">
    <source>
        <dbReference type="Proteomes" id="UP001558613"/>
    </source>
</evidence>
<accession>A0ABR3MEQ7</accession>
<name>A0ABR3MEQ7_9TELE</name>
<keyword evidence="2" id="KW-1185">Reference proteome</keyword>
<comment type="caution">
    <text evidence="1">The sequence shown here is derived from an EMBL/GenBank/DDBJ whole genome shotgun (WGS) entry which is preliminary data.</text>
</comment>
<reference evidence="1 2" key="1">
    <citation type="submission" date="2023-09" db="EMBL/GenBank/DDBJ databases">
        <authorList>
            <person name="Wang M."/>
        </authorList>
    </citation>
    <scope>NUCLEOTIDE SEQUENCE [LARGE SCALE GENOMIC DNA]</scope>
    <source>
        <strain evidence="1">GT-2023</strain>
        <tissue evidence="1">Liver</tissue>
    </source>
</reference>